<reference evidence="2 3" key="1">
    <citation type="submission" date="2024-02" db="EMBL/GenBank/DDBJ databases">
        <authorList>
            <person name="Vignale AGUSTIN F."/>
            <person name="Sosa J E."/>
            <person name="Modenutti C."/>
        </authorList>
    </citation>
    <scope>NUCLEOTIDE SEQUENCE [LARGE SCALE GENOMIC DNA]</scope>
</reference>
<keyword evidence="3" id="KW-1185">Reference proteome</keyword>
<evidence type="ECO:0000313" key="2">
    <source>
        <dbReference type="EMBL" id="CAK9156072.1"/>
    </source>
</evidence>
<dbReference type="Proteomes" id="UP001642360">
    <property type="component" value="Unassembled WGS sequence"/>
</dbReference>
<accession>A0ABC8SN76</accession>
<dbReference type="EMBL" id="CAUOFW020002780">
    <property type="protein sequence ID" value="CAK9156072.1"/>
    <property type="molecule type" value="Genomic_DNA"/>
</dbReference>
<gene>
    <name evidence="2" type="ORF">ILEXP_LOCUS24482</name>
</gene>
<evidence type="ECO:0000256" key="1">
    <source>
        <dbReference type="SAM" id="Phobius"/>
    </source>
</evidence>
<keyword evidence="1" id="KW-0472">Membrane</keyword>
<sequence>MDFKLYSQLVFLLFCAFLLVQVSAGGFLTLLPFMDHGWTPCAIFMAHSLLSSAVSVGAQLVQCSWFQLFSQVDFSSSGGFNGAHRSSSAGFNASPARFPAVFHAFVPIQLILCAFDICRSFLCLLF</sequence>
<name>A0ABC8SN76_9AQUA</name>
<proteinExistence type="predicted"/>
<comment type="caution">
    <text evidence="2">The sequence shown here is derived from an EMBL/GenBank/DDBJ whole genome shotgun (WGS) entry which is preliminary data.</text>
</comment>
<dbReference type="AlphaFoldDB" id="A0ABC8SN76"/>
<organism evidence="2 3">
    <name type="scientific">Ilex paraguariensis</name>
    <name type="common">yerba mate</name>
    <dbReference type="NCBI Taxonomy" id="185542"/>
    <lineage>
        <taxon>Eukaryota</taxon>
        <taxon>Viridiplantae</taxon>
        <taxon>Streptophyta</taxon>
        <taxon>Embryophyta</taxon>
        <taxon>Tracheophyta</taxon>
        <taxon>Spermatophyta</taxon>
        <taxon>Magnoliopsida</taxon>
        <taxon>eudicotyledons</taxon>
        <taxon>Gunneridae</taxon>
        <taxon>Pentapetalae</taxon>
        <taxon>asterids</taxon>
        <taxon>campanulids</taxon>
        <taxon>Aquifoliales</taxon>
        <taxon>Aquifoliaceae</taxon>
        <taxon>Ilex</taxon>
    </lineage>
</organism>
<keyword evidence="1" id="KW-0812">Transmembrane</keyword>
<evidence type="ECO:0000313" key="3">
    <source>
        <dbReference type="Proteomes" id="UP001642360"/>
    </source>
</evidence>
<protein>
    <submittedName>
        <fullName evidence="2">Uncharacterized protein</fullName>
    </submittedName>
</protein>
<feature type="transmembrane region" description="Helical" evidence="1">
    <location>
        <begin position="100"/>
        <end position="125"/>
    </location>
</feature>
<keyword evidence="1" id="KW-1133">Transmembrane helix</keyword>